<gene>
    <name evidence="1" type="ORF">SAMN05216417_10433</name>
</gene>
<name>A0A1I7GA04_9PROT</name>
<protein>
    <submittedName>
        <fullName evidence="1">Uncharacterized protein</fullName>
    </submittedName>
</protein>
<dbReference type="AlphaFoldDB" id="A0A1I7GA04"/>
<sequence length="97" mass="10974">MTSPLCPFYLRDYGQGFPCSVCPFGGQPNAGTLQIAFSQAVIRDQDRHDLRLSDSGGLRLRRRRLVRALPLGYKWRNSNYTLACGINTRFKAPLELL</sequence>
<organism evidence="1 2">
    <name type="scientific">Nitrosospira multiformis</name>
    <dbReference type="NCBI Taxonomy" id="1231"/>
    <lineage>
        <taxon>Bacteria</taxon>
        <taxon>Pseudomonadati</taxon>
        <taxon>Pseudomonadota</taxon>
        <taxon>Betaproteobacteria</taxon>
        <taxon>Nitrosomonadales</taxon>
        <taxon>Nitrosomonadaceae</taxon>
        <taxon>Nitrosospira</taxon>
    </lineage>
</organism>
<accession>A0A1I7GA04</accession>
<dbReference type="EMBL" id="FPBZ01000004">
    <property type="protein sequence ID" value="SFU45273.1"/>
    <property type="molecule type" value="Genomic_DNA"/>
</dbReference>
<dbReference type="Proteomes" id="UP000182649">
    <property type="component" value="Unassembled WGS sequence"/>
</dbReference>
<reference evidence="1 2" key="1">
    <citation type="submission" date="2016-10" db="EMBL/GenBank/DDBJ databases">
        <authorList>
            <person name="de Groot N.N."/>
        </authorList>
    </citation>
    <scope>NUCLEOTIDE SEQUENCE [LARGE SCALE GENOMIC DNA]</scope>
    <source>
        <strain evidence="1 2">Nl14</strain>
    </source>
</reference>
<evidence type="ECO:0000313" key="1">
    <source>
        <dbReference type="EMBL" id="SFU45273.1"/>
    </source>
</evidence>
<proteinExistence type="predicted"/>
<evidence type="ECO:0000313" key="2">
    <source>
        <dbReference type="Proteomes" id="UP000182649"/>
    </source>
</evidence>